<dbReference type="Proteomes" id="UP001377168">
    <property type="component" value="Unassembled WGS sequence"/>
</dbReference>
<sequence length="172" mass="17770">MLAIARSTTRLAVTATALVAALTVAAPHAYAAEGPTGTDVKMSAGVSEETREFAAAYPGAVAAAANACGAGYTLNKAIPLPVGTDPRLRLATVFTYNSQADGCLIFDNNTGRAQSMTAKVCDGYPGAKCDTDSGTFTQYAGPVYTKHPVCATVTAKMSNFINYTSQYAFSCN</sequence>
<evidence type="ECO:0000313" key="1">
    <source>
        <dbReference type="EMBL" id="MEJ8634626.1"/>
    </source>
</evidence>
<organism evidence="1 2">
    <name type="scientific">Streptomyces achmelvichensis</name>
    <dbReference type="NCBI Taxonomy" id="3134111"/>
    <lineage>
        <taxon>Bacteria</taxon>
        <taxon>Bacillati</taxon>
        <taxon>Actinomycetota</taxon>
        <taxon>Actinomycetes</taxon>
        <taxon>Kitasatosporales</taxon>
        <taxon>Streptomycetaceae</taxon>
        <taxon>Streptomyces</taxon>
    </lineage>
</organism>
<keyword evidence="2" id="KW-1185">Reference proteome</keyword>
<dbReference type="EMBL" id="JBBKAJ010000022">
    <property type="protein sequence ID" value="MEJ8634626.1"/>
    <property type="molecule type" value="Genomic_DNA"/>
</dbReference>
<proteinExistence type="predicted"/>
<reference evidence="1" key="1">
    <citation type="submission" date="2024-03" db="EMBL/GenBank/DDBJ databases">
        <title>Novel Streptomyces species of biotechnological and ecological value are a feature of Machair soil.</title>
        <authorList>
            <person name="Prole J.R."/>
            <person name="Goodfellow M."/>
            <person name="Allenby N."/>
            <person name="Ward A.C."/>
        </authorList>
    </citation>
    <scope>NUCLEOTIDE SEQUENCE</scope>
    <source>
        <strain evidence="1">MS2.AVA.5</strain>
    </source>
</reference>
<name>A0ACC6PTD2_9ACTN</name>
<protein>
    <submittedName>
        <fullName evidence="1">Uncharacterized protein</fullName>
    </submittedName>
</protein>
<comment type="caution">
    <text evidence="1">The sequence shown here is derived from an EMBL/GenBank/DDBJ whole genome shotgun (WGS) entry which is preliminary data.</text>
</comment>
<gene>
    <name evidence="1" type="ORF">WKI67_14620</name>
</gene>
<evidence type="ECO:0000313" key="2">
    <source>
        <dbReference type="Proteomes" id="UP001377168"/>
    </source>
</evidence>
<accession>A0ACC6PTD2</accession>